<comment type="caution">
    <text evidence="2">The sequence shown here is derived from an EMBL/GenBank/DDBJ whole genome shotgun (WGS) entry which is preliminary data.</text>
</comment>
<feature type="region of interest" description="Disordered" evidence="1">
    <location>
        <begin position="177"/>
        <end position="201"/>
    </location>
</feature>
<feature type="compositionally biased region" description="Acidic residues" evidence="1">
    <location>
        <begin position="575"/>
        <end position="588"/>
    </location>
</feature>
<dbReference type="PANTHER" id="PTHR34659:SF1">
    <property type="entry name" value="PROTEIN EGT2"/>
    <property type="match status" value="1"/>
</dbReference>
<gene>
    <name evidence="2" type="ORF">Sradi_6074500</name>
</gene>
<name>A0AAW2KHU7_SESRA</name>
<evidence type="ECO:0000313" key="2">
    <source>
        <dbReference type="EMBL" id="KAL0306572.1"/>
    </source>
</evidence>
<sequence length="762" mass="82396">MCEDIRLRPQPPEAPRWAASVYVAAFDGSMCGFVIMLKGLCFKQEIHSIICDTVFLQSILSQDTMKFVENQVQSVGVSVKRFYSNVVQDILPLSEDIVEPKVLLEDGGQVDMWDHVNSVAGMRTTPTCINEEQLSENHGSIDTLRNSDALLAFELDHGTQFPKPPDADSPEEAETPIYLREDGDDKDDADNGVEENMPRGSAPLAENEIFSGMSDDDNENSTPTVVSSPALSAHEAAVLTIEKERISCNSFSDDMEYLSNTSSSGLLFENKLPVVEDPTSDENTSLSAASVASADKVNEDNSVLVDSQPPSACNVVHGSFLKNGILGDGFSTKDVSSDENTSFSAVASADEVNEDNSMLMDSRPPACNVVHGSFLKNGILGDSFLTKDVSSDENTSLFAASADKVNEDNSVLMDSQSPSACDVVHGSFVKNGILGDSFSTKDVSSDENTSLPAVASADEVNEDNSMLMDSRPPACNVVHGSFLKNGILGDSFSSKDVNSDENTSLFAASVASADKVNEDNSVLMDSQPPSACDVVHGSFVKNGILGDSFSTKDESFDVSSSDQSPELSFSYFSCDNEEEEEEEEEETDVFSSKSSNVLESTSASFNNKAENIDHSEAECNISTPSSRTAYETKAVDMLPAISILKSNDNNTFPSDGSDFVDGSFKSRHGEHSNDGQFAISPSEAGNLGNEHEFGLGISGLMETVDLSPDVKHDERTVPFTGNYARVASHHRRNFRYYKDAFTSRKRLPRNTSTWLSCLETLI</sequence>
<dbReference type="PANTHER" id="PTHR34659">
    <property type="entry name" value="BNAA05G11610D PROTEIN"/>
    <property type="match status" value="1"/>
</dbReference>
<feature type="compositionally biased region" description="Acidic residues" evidence="1">
    <location>
        <begin position="182"/>
        <end position="193"/>
    </location>
</feature>
<evidence type="ECO:0000256" key="1">
    <source>
        <dbReference type="SAM" id="MobiDB-lite"/>
    </source>
</evidence>
<reference evidence="2" key="2">
    <citation type="journal article" date="2024" name="Plant">
        <title>Genomic evolution and insights into agronomic trait innovations of Sesamum species.</title>
        <authorList>
            <person name="Miao H."/>
            <person name="Wang L."/>
            <person name="Qu L."/>
            <person name="Liu H."/>
            <person name="Sun Y."/>
            <person name="Le M."/>
            <person name="Wang Q."/>
            <person name="Wei S."/>
            <person name="Zheng Y."/>
            <person name="Lin W."/>
            <person name="Duan Y."/>
            <person name="Cao H."/>
            <person name="Xiong S."/>
            <person name="Wang X."/>
            <person name="Wei L."/>
            <person name="Li C."/>
            <person name="Ma Q."/>
            <person name="Ju M."/>
            <person name="Zhao R."/>
            <person name="Li G."/>
            <person name="Mu C."/>
            <person name="Tian Q."/>
            <person name="Mei H."/>
            <person name="Zhang T."/>
            <person name="Gao T."/>
            <person name="Zhang H."/>
        </authorList>
    </citation>
    <scope>NUCLEOTIDE SEQUENCE</scope>
    <source>
        <strain evidence="2">G02</strain>
    </source>
</reference>
<dbReference type="GO" id="GO:0005776">
    <property type="term" value="C:autophagosome"/>
    <property type="evidence" value="ECO:0007669"/>
    <property type="project" value="TreeGrafter"/>
</dbReference>
<proteinExistence type="predicted"/>
<dbReference type="EMBL" id="JACGWJ010000028">
    <property type="protein sequence ID" value="KAL0306572.1"/>
    <property type="molecule type" value="Genomic_DNA"/>
</dbReference>
<accession>A0AAW2KHU7</accession>
<dbReference type="InterPro" id="IPR053273">
    <property type="entry name" value="CST_Regulator"/>
</dbReference>
<dbReference type="AlphaFoldDB" id="A0AAW2KHU7"/>
<dbReference type="GO" id="GO:0006950">
    <property type="term" value="P:response to stress"/>
    <property type="evidence" value="ECO:0007669"/>
    <property type="project" value="TreeGrafter"/>
</dbReference>
<protein>
    <submittedName>
        <fullName evidence="2">Uncharacterized protein</fullName>
    </submittedName>
</protein>
<dbReference type="GO" id="GO:0061908">
    <property type="term" value="C:phagophore"/>
    <property type="evidence" value="ECO:0007669"/>
    <property type="project" value="TreeGrafter"/>
</dbReference>
<reference evidence="2" key="1">
    <citation type="submission" date="2020-06" db="EMBL/GenBank/DDBJ databases">
        <authorList>
            <person name="Li T."/>
            <person name="Hu X."/>
            <person name="Zhang T."/>
            <person name="Song X."/>
            <person name="Zhang H."/>
            <person name="Dai N."/>
            <person name="Sheng W."/>
            <person name="Hou X."/>
            <person name="Wei L."/>
        </authorList>
    </citation>
    <scope>NUCLEOTIDE SEQUENCE</scope>
    <source>
        <strain evidence="2">G02</strain>
        <tissue evidence="2">Leaf</tissue>
    </source>
</reference>
<feature type="region of interest" description="Disordered" evidence="1">
    <location>
        <begin position="575"/>
        <end position="596"/>
    </location>
</feature>
<organism evidence="2">
    <name type="scientific">Sesamum radiatum</name>
    <name type="common">Black benniseed</name>
    <dbReference type="NCBI Taxonomy" id="300843"/>
    <lineage>
        <taxon>Eukaryota</taxon>
        <taxon>Viridiplantae</taxon>
        <taxon>Streptophyta</taxon>
        <taxon>Embryophyta</taxon>
        <taxon>Tracheophyta</taxon>
        <taxon>Spermatophyta</taxon>
        <taxon>Magnoliopsida</taxon>
        <taxon>eudicotyledons</taxon>
        <taxon>Gunneridae</taxon>
        <taxon>Pentapetalae</taxon>
        <taxon>asterids</taxon>
        <taxon>lamiids</taxon>
        <taxon>Lamiales</taxon>
        <taxon>Pedaliaceae</taxon>
        <taxon>Sesamum</taxon>
    </lineage>
</organism>